<dbReference type="EMBL" id="CP002603">
    <property type="protein sequence ID" value="AEA65705.1"/>
    <property type="molecule type" value="Genomic_DNA"/>
</dbReference>
<evidence type="ECO:0000256" key="2">
    <source>
        <dbReference type="SAM" id="MobiDB-lite"/>
    </source>
</evidence>
<evidence type="ECO:0000313" key="3">
    <source>
        <dbReference type="EMBL" id="AEA65705.1"/>
    </source>
</evidence>
<feature type="region of interest" description="Disordered" evidence="2">
    <location>
        <begin position="161"/>
        <end position="221"/>
    </location>
</feature>
<gene>
    <name evidence="3" type="ordered locus">bgla_3p0030</name>
</gene>
<evidence type="ECO:0000256" key="1">
    <source>
        <dbReference type="SAM" id="Coils"/>
    </source>
</evidence>
<dbReference type="AlphaFoldDB" id="F2LSA9"/>
<keyword evidence="1" id="KW-0175">Coiled coil</keyword>
<dbReference type="KEGG" id="bgd:bgla_3p0030"/>
<feature type="compositionally biased region" description="Polar residues" evidence="2">
    <location>
        <begin position="197"/>
        <end position="221"/>
    </location>
</feature>
<keyword evidence="4" id="KW-1185">Reference proteome</keyword>
<dbReference type="Proteomes" id="UP000008316">
    <property type="component" value="Plasmid bgla_3p"/>
</dbReference>
<keyword evidence="3" id="KW-0614">Plasmid</keyword>
<organism evidence="3 4">
    <name type="scientific">Burkholderia gladioli (strain BSR3)</name>
    <dbReference type="NCBI Taxonomy" id="999541"/>
    <lineage>
        <taxon>Bacteria</taxon>
        <taxon>Pseudomonadati</taxon>
        <taxon>Pseudomonadota</taxon>
        <taxon>Betaproteobacteria</taxon>
        <taxon>Burkholderiales</taxon>
        <taxon>Burkholderiaceae</taxon>
        <taxon>Burkholderia</taxon>
    </lineage>
</organism>
<proteinExistence type="predicted"/>
<dbReference type="HOGENOM" id="CLU_049856_0_0_4"/>
<feature type="compositionally biased region" description="Basic and acidic residues" evidence="2">
    <location>
        <begin position="181"/>
        <end position="192"/>
    </location>
</feature>
<protein>
    <submittedName>
        <fullName evidence="3">RepA replication protein</fullName>
    </submittedName>
</protein>
<evidence type="ECO:0000313" key="4">
    <source>
        <dbReference type="Proteomes" id="UP000008316"/>
    </source>
</evidence>
<dbReference type="RefSeq" id="WP_013691840.1">
    <property type="nucleotide sequence ID" value="NC_015378.1"/>
</dbReference>
<feature type="coiled-coil region" evidence="1">
    <location>
        <begin position="312"/>
        <end position="339"/>
    </location>
</feature>
<reference evidence="3 4" key="1">
    <citation type="journal article" date="2011" name="J. Bacteriol.">
        <title>Complete genome sequence of Burkholderia gladioli BSR3.</title>
        <authorList>
            <person name="Seo Y.S."/>
            <person name="Lim J."/>
            <person name="Choi B.S."/>
            <person name="Kim H."/>
            <person name="Goo E."/>
            <person name="Lee B."/>
            <person name="Lim J.S."/>
            <person name="Choi I.Y."/>
            <person name="Moon J.S."/>
            <person name="Kim J."/>
            <person name="Hwang I."/>
        </authorList>
    </citation>
    <scope>NUCLEOTIDE SEQUENCE [LARGE SCALE GENOMIC DNA]</scope>
    <source>
        <strain evidence="4">BSR3</strain>
    </source>
</reference>
<geneLocation type="plasmid" evidence="3 4">
    <name>bgla_3p</name>
</geneLocation>
<sequence>MDIAQSLDACEDDARTQENEYGMDGSAAPTAGAPPIIFPSPFAFTADTKNLPYQTLRAQQRAMALVELPQRARCALASIALTVNCRKPLKEVFAHRQYLADRVGLSQRTWYRAELDLVTAGLITIEEQKRKARNGRFGSAYIFLTQAAARLLGLIEEPAAQDAKPAKPARRRGIVKPGKVKTGDDACIRSDDIANQDPASEQNNGCQEAEAQSTLSSSDPTATVADPFTSEYLSPSSFQKRQQARLPVDVQPLVSLGFYENYVFKLMRVARVEHNKRLGDVVQACWEHLKTAKDPIAYLLTLLRSSTDFTWLAKQRTEKEKAKQRQVKLQADLERAREDLAGGLFENRDGTIKYTVSSDGTLLTSRDMNEHCDRTAAGSWLAPFFDALKRGAVVRSMPRDILACGNVARVVETFASREHPTKSAASTASVEAMRARLRTVLGGQAAVRSVA</sequence>
<accession>F2LSA9</accession>
<name>F2LSA9_BURGS</name>